<evidence type="ECO:0000256" key="3">
    <source>
        <dbReference type="ARBA" id="ARBA00022670"/>
    </source>
</evidence>
<dbReference type="EC" id="3.4.21.53" evidence="10 11"/>
<dbReference type="InterPro" id="IPR027543">
    <property type="entry name" value="Lon_bac"/>
</dbReference>
<evidence type="ECO:0000256" key="12">
    <source>
        <dbReference type="PIRSR" id="PIRSR001174-1"/>
    </source>
</evidence>
<dbReference type="InterPro" id="IPR054594">
    <property type="entry name" value="Lon_lid"/>
</dbReference>
<dbReference type="OrthoDB" id="9803599at2"/>
<dbReference type="GO" id="GO:0043565">
    <property type="term" value="F:sequence-specific DNA binding"/>
    <property type="evidence" value="ECO:0007669"/>
    <property type="project" value="UniProtKB-UniRule"/>
</dbReference>
<name>A0A0B0HET1_SOVGS</name>
<keyword evidence="8 10" id="KW-0346">Stress response</keyword>
<dbReference type="Gene3D" id="3.30.230.10">
    <property type="match status" value="1"/>
</dbReference>
<dbReference type="InterPro" id="IPR027417">
    <property type="entry name" value="P-loop_NTPase"/>
</dbReference>
<dbReference type="GO" id="GO:0005524">
    <property type="term" value="F:ATP binding"/>
    <property type="evidence" value="ECO:0007669"/>
    <property type="project" value="UniProtKB-UniRule"/>
</dbReference>
<dbReference type="InterPro" id="IPR008269">
    <property type="entry name" value="Lon_proteolytic"/>
</dbReference>
<evidence type="ECO:0000256" key="6">
    <source>
        <dbReference type="ARBA" id="ARBA00022825"/>
    </source>
</evidence>
<dbReference type="FunFam" id="1.20.5.5270:FF:000001">
    <property type="entry name" value="Lon protease homolog, mitochondrial"/>
    <property type="match status" value="1"/>
</dbReference>
<evidence type="ECO:0000256" key="10">
    <source>
        <dbReference type="HAMAP-Rule" id="MF_01973"/>
    </source>
</evidence>
<comment type="induction">
    <text evidence="10">By heat shock.</text>
</comment>
<evidence type="ECO:0000256" key="13">
    <source>
        <dbReference type="PIRSR" id="PIRSR001174-2"/>
    </source>
</evidence>
<dbReference type="HAMAP" id="MF_01973">
    <property type="entry name" value="lon_bact"/>
    <property type="match status" value="1"/>
</dbReference>
<evidence type="ECO:0000313" key="19">
    <source>
        <dbReference type="Proteomes" id="UP000030856"/>
    </source>
</evidence>
<dbReference type="STRING" id="2340.JV46_22440"/>
<dbReference type="Proteomes" id="UP000030856">
    <property type="component" value="Unassembled WGS sequence"/>
</dbReference>
<dbReference type="Pfam" id="PF02190">
    <property type="entry name" value="LON_substr_bdg"/>
    <property type="match status" value="1"/>
</dbReference>
<keyword evidence="7 10" id="KW-0067">ATP-binding</keyword>
<evidence type="ECO:0000256" key="9">
    <source>
        <dbReference type="ARBA" id="ARBA00050665"/>
    </source>
</evidence>
<dbReference type="SUPFAM" id="SSF88697">
    <property type="entry name" value="PUA domain-like"/>
    <property type="match status" value="1"/>
</dbReference>
<dbReference type="GO" id="GO:0016887">
    <property type="term" value="F:ATP hydrolysis activity"/>
    <property type="evidence" value="ECO:0007669"/>
    <property type="project" value="UniProtKB-UniRule"/>
</dbReference>
<evidence type="ECO:0000256" key="4">
    <source>
        <dbReference type="ARBA" id="ARBA00022741"/>
    </source>
</evidence>
<evidence type="ECO:0000256" key="15">
    <source>
        <dbReference type="RuleBase" id="RU000591"/>
    </source>
</evidence>
<dbReference type="InterPro" id="IPR027065">
    <property type="entry name" value="Lon_Prtase"/>
</dbReference>
<dbReference type="GO" id="GO:0005737">
    <property type="term" value="C:cytoplasm"/>
    <property type="evidence" value="ECO:0007669"/>
    <property type="project" value="UniProtKB-SubCell"/>
</dbReference>
<comment type="subcellular location">
    <subcellularLocation>
        <location evidence="1 10 11">Cytoplasm</location>
    </subcellularLocation>
</comment>
<sequence length="799" mass="89444">MSKKKKNNENENTENTLLARADEFLPTSIHLLPIAARPFFPGQAVPLLVDEEFWNDTIAAVAETPHKMIGLVLSDADMSEESKPDDLRSIGTVGRIHRAESVDGSLQVLVECIKRFNIVRLLTSEAPFMAEVEYLKEHKGQANEDVKSYALAIINTIKELLPLNPLYAEELRMFLDRFGPDDPEHLADFAASLTASEPRELQEILETRSLLPRMKKVMNLLHKELQLAKTQHRIRESVEKRMDKNQREFFLREQLKSIQSELGIEKDDRTAELDTFRERIESLQLTEQASKRLDEEMNKLSILEVGSPEYALTRNYIDWITLLPWGKESADHLDLDLARKTLDKDHYGLDEVKERIIEFLAVGIMKGEINGSIILLVGPPGVGKTSIGKSIAEALGRSFYRLSVGGIRDEAEIKGHRRTYIGAMPGKFIQAMKEVETSNPVIMLDEIDKIGASYQGDPASALLEVLDPEQNSDFLDHYLDLRFDLSKALFICTANQLDTIPGPLLDRMETIPLSGYIAEEKLQIARKYLVPRQLKRAGIKRNQLKIGTPALRAIIDGYARDAGVRRLEKQIGKIVRKAAVKILGKAKTPITVNRENIETWLGSKFFTDERKLQGIGIVTGLAWTSMGGATLSIEAVHTHSFNRGLKLTGQLGDVMQESAEIAYGYIVSHAHEYPIEEDFFSNAFIHLHVPAGATPKDGPSAGITMATALLSLALGKKPARNIAMTGELTLTGQVFPVGGIREKVIAARRSGIRELILPIDNQGDYEEIPEHIRKGIKVHFAENYTDVAAILFPMRKKHH</sequence>
<dbReference type="Pfam" id="PF22667">
    <property type="entry name" value="Lon_lid"/>
    <property type="match status" value="1"/>
</dbReference>
<comment type="caution">
    <text evidence="18">The sequence shown here is derived from an EMBL/GenBank/DDBJ whole genome shotgun (WGS) entry which is preliminary data.</text>
</comment>
<dbReference type="eggNOG" id="COG0466">
    <property type="taxonomic scope" value="Bacteria"/>
</dbReference>
<dbReference type="Gene3D" id="1.10.8.60">
    <property type="match status" value="1"/>
</dbReference>
<evidence type="ECO:0000256" key="7">
    <source>
        <dbReference type="ARBA" id="ARBA00022840"/>
    </source>
</evidence>
<feature type="domain" description="Lon N-terminal" evidence="17">
    <location>
        <begin position="29"/>
        <end position="225"/>
    </location>
</feature>
<evidence type="ECO:0000256" key="11">
    <source>
        <dbReference type="PIRNR" id="PIRNR001174"/>
    </source>
</evidence>
<dbReference type="AlphaFoldDB" id="A0A0B0HET1"/>
<evidence type="ECO:0000256" key="14">
    <source>
        <dbReference type="PROSITE-ProRule" id="PRU01122"/>
    </source>
</evidence>
<dbReference type="PIRSF" id="PIRSF001174">
    <property type="entry name" value="Lon_proteas"/>
    <property type="match status" value="1"/>
</dbReference>
<dbReference type="GO" id="GO:0006515">
    <property type="term" value="P:protein quality control for misfolded or incompletely synthesized proteins"/>
    <property type="evidence" value="ECO:0007669"/>
    <property type="project" value="UniProtKB-UniRule"/>
</dbReference>
<proteinExistence type="evidence at transcript level"/>
<feature type="domain" description="Lon proteolytic" evidence="16">
    <location>
        <begin position="612"/>
        <end position="794"/>
    </location>
</feature>
<organism evidence="18 19">
    <name type="scientific">Solemya velum gill symbiont</name>
    <dbReference type="NCBI Taxonomy" id="2340"/>
    <lineage>
        <taxon>Bacteria</taxon>
        <taxon>Pseudomonadati</taxon>
        <taxon>Pseudomonadota</taxon>
        <taxon>Gammaproteobacteria</taxon>
        <taxon>sulfur-oxidizing symbionts</taxon>
    </lineage>
</organism>
<dbReference type="GO" id="GO:0004252">
    <property type="term" value="F:serine-type endopeptidase activity"/>
    <property type="evidence" value="ECO:0007669"/>
    <property type="project" value="UniProtKB-UniRule"/>
</dbReference>
<keyword evidence="19" id="KW-1185">Reference proteome</keyword>
<dbReference type="SUPFAM" id="SSF54211">
    <property type="entry name" value="Ribosomal protein S5 domain 2-like"/>
    <property type="match status" value="1"/>
</dbReference>
<reference evidence="18 19" key="1">
    <citation type="journal article" date="2014" name="BMC Genomics">
        <title>The genome of the intracellular bacterium of the coastal bivalve, Solemya velum: a blueprint for thriving in and out of symbiosis.</title>
        <authorList>
            <person name="Dmytrenko O."/>
            <person name="Russell S.L."/>
            <person name="Loo W.T."/>
            <person name="Fontanez K.M."/>
            <person name="Liao L."/>
            <person name="Roeselers G."/>
            <person name="Sharma R."/>
            <person name="Stewart F.J."/>
            <person name="Newton I.L."/>
            <person name="Woyke T."/>
            <person name="Wu D."/>
            <person name="Lang J.M."/>
            <person name="Eisen J.A."/>
            <person name="Cavanaugh C.M."/>
        </authorList>
    </citation>
    <scope>NUCLEOTIDE SEQUENCE [LARGE SCALE GENOMIC DNA]</scope>
    <source>
        <strain evidence="18 19">WH</strain>
    </source>
</reference>
<dbReference type="Gene3D" id="1.20.58.1480">
    <property type="match status" value="1"/>
</dbReference>
<comment type="subunit">
    <text evidence="10 11">Homohexamer. Organized in a ring with a central cavity.</text>
</comment>
<dbReference type="InterPro" id="IPR046336">
    <property type="entry name" value="Lon_prtase_N_sf"/>
</dbReference>
<feature type="binding site" evidence="10 13">
    <location>
        <begin position="378"/>
        <end position="385"/>
    </location>
    <ligand>
        <name>ATP</name>
        <dbReference type="ChEBI" id="CHEBI:30616"/>
    </ligand>
</feature>
<evidence type="ECO:0000313" key="18">
    <source>
        <dbReference type="EMBL" id="KHF26389.1"/>
    </source>
</evidence>
<dbReference type="RefSeq" id="WP_043116155.1">
    <property type="nucleotide sequence ID" value="NZ_JRAA01000001.1"/>
</dbReference>
<dbReference type="Gene3D" id="2.30.130.40">
    <property type="entry name" value="LON domain-like"/>
    <property type="match status" value="1"/>
</dbReference>
<dbReference type="GeneID" id="86992054"/>
<feature type="active site" evidence="10 12">
    <location>
        <position position="743"/>
    </location>
</feature>
<evidence type="ECO:0000259" key="16">
    <source>
        <dbReference type="PROSITE" id="PS51786"/>
    </source>
</evidence>
<evidence type="ECO:0000259" key="17">
    <source>
        <dbReference type="PROSITE" id="PS51787"/>
    </source>
</evidence>
<evidence type="ECO:0000256" key="5">
    <source>
        <dbReference type="ARBA" id="ARBA00022801"/>
    </source>
</evidence>
<dbReference type="GO" id="GO:0004176">
    <property type="term" value="F:ATP-dependent peptidase activity"/>
    <property type="evidence" value="ECO:0007669"/>
    <property type="project" value="UniProtKB-UniRule"/>
</dbReference>
<gene>
    <name evidence="10" type="primary">lon</name>
    <name evidence="18" type="ORF">JV46_22440</name>
</gene>
<evidence type="ECO:0000256" key="8">
    <source>
        <dbReference type="ARBA" id="ARBA00023016"/>
    </source>
</evidence>
<comment type="similarity">
    <text evidence="10 11 14 15">Belongs to the peptidase S16 family.</text>
</comment>
<evidence type="ECO:0000256" key="2">
    <source>
        <dbReference type="ARBA" id="ARBA00022490"/>
    </source>
</evidence>
<dbReference type="PATRIC" id="fig|2340.3.peg.899"/>
<dbReference type="Pfam" id="PF00004">
    <property type="entry name" value="AAA"/>
    <property type="match status" value="1"/>
</dbReference>
<dbReference type="InterPro" id="IPR003593">
    <property type="entry name" value="AAA+_ATPase"/>
</dbReference>
<dbReference type="SMART" id="SM00464">
    <property type="entry name" value="LON"/>
    <property type="match status" value="1"/>
</dbReference>
<evidence type="ECO:0000256" key="1">
    <source>
        <dbReference type="ARBA" id="ARBA00004496"/>
    </source>
</evidence>
<dbReference type="CDD" id="cd19500">
    <property type="entry name" value="RecA-like_Lon"/>
    <property type="match status" value="1"/>
</dbReference>
<dbReference type="PROSITE" id="PS51786">
    <property type="entry name" value="LON_PROTEOLYTIC"/>
    <property type="match status" value="1"/>
</dbReference>
<dbReference type="PROSITE" id="PS01046">
    <property type="entry name" value="LON_SER"/>
    <property type="match status" value="1"/>
</dbReference>
<dbReference type="PANTHER" id="PTHR43718:SF2">
    <property type="entry name" value="LON PROTEASE HOMOLOG, MITOCHONDRIAL"/>
    <property type="match status" value="1"/>
</dbReference>
<comment type="function">
    <text evidence="10">ATP-dependent serine protease that mediates the selective degradation of mutant and abnormal proteins as well as certain short-lived regulatory proteins. Required for cellular homeostasis and for survival from DNA damage and developmental changes induced by stress. Degrades polypeptides processively to yield small peptide fragments that are 5 to 10 amino acids long. Binds to DNA in a double-stranded, site-specific manner.</text>
</comment>
<dbReference type="InterPro" id="IPR014721">
    <property type="entry name" value="Ribsml_uS5_D2-typ_fold_subgr"/>
</dbReference>
<dbReference type="InterPro" id="IPR015947">
    <property type="entry name" value="PUA-like_sf"/>
</dbReference>
<dbReference type="PANTHER" id="PTHR43718">
    <property type="entry name" value="LON PROTEASE"/>
    <property type="match status" value="1"/>
</dbReference>
<dbReference type="InterPro" id="IPR004815">
    <property type="entry name" value="Lon_bac/euk-typ"/>
</dbReference>
<dbReference type="SUPFAM" id="SSF52540">
    <property type="entry name" value="P-loop containing nucleoside triphosphate hydrolases"/>
    <property type="match status" value="1"/>
</dbReference>
<dbReference type="InterPro" id="IPR020568">
    <property type="entry name" value="Ribosomal_Su5_D2-typ_SF"/>
</dbReference>
<comment type="catalytic activity">
    <reaction evidence="9 10 11 14">
        <text>Hydrolysis of proteins in presence of ATP.</text>
        <dbReference type="EC" id="3.4.21.53"/>
    </reaction>
</comment>
<dbReference type="InterPro" id="IPR003111">
    <property type="entry name" value="Lon_prtase_N"/>
</dbReference>
<keyword evidence="6 10" id="KW-0720">Serine protease</keyword>
<dbReference type="InterPro" id="IPR008268">
    <property type="entry name" value="Peptidase_S16_AS"/>
</dbReference>
<dbReference type="PRINTS" id="PR00830">
    <property type="entry name" value="ENDOLAPTASE"/>
</dbReference>
<dbReference type="Gene3D" id="3.40.50.300">
    <property type="entry name" value="P-loop containing nucleotide triphosphate hydrolases"/>
    <property type="match status" value="1"/>
</dbReference>
<keyword evidence="4 10" id="KW-0547">Nucleotide-binding</keyword>
<dbReference type="SMART" id="SM00382">
    <property type="entry name" value="AAA"/>
    <property type="match status" value="1"/>
</dbReference>
<accession>A0A0B0HET1</accession>
<dbReference type="Pfam" id="PF05362">
    <property type="entry name" value="Lon_C"/>
    <property type="match status" value="1"/>
</dbReference>
<protein>
    <recommendedName>
        <fullName evidence="10 11">Lon protease</fullName>
        <ecNumber evidence="10 11">3.4.21.53</ecNumber>
    </recommendedName>
    <alternativeName>
        <fullName evidence="10">ATP-dependent protease La</fullName>
    </alternativeName>
</protein>
<keyword evidence="5 10" id="KW-0378">Hydrolase</keyword>
<dbReference type="InterPro" id="IPR003959">
    <property type="entry name" value="ATPase_AAA_core"/>
</dbReference>
<dbReference type="Gene3D" id="1.20.5.5270">
    <property type="match status" value="1"/>
</dbReference>
<dbReference type="FunFam" id="3.40.50.300:FF:000021">
    <property type="entry name" value="Lon protease homolog"/>
    <property type="match status" value="1"/>
</dbReference>
<dbReference type="GO" id="GO:0034605">
    <property type="term" value="P:cellular response to heat"/>
    <property type="evidence" value="ECO:0007669"/>
    <property type="project" value="UniProtKB-UniRule"/>
</dbReference>
<keyword evidence="2 10" id="KW-0963">Cytoplasm</keyword>
<dbReference type="NCBIfam" id="TIGR00763">
    <property type="entry name" value="lon"/>
    <property type="match status" value="1"/>
</dbReference>
<feature type="active site" evidence="10 12">
    <location>
        <position position="700"/>
    </location>
</feature>
<keyword evidence="3 10" id="KW-0645">Protease</keyword>
<dbReference type="EMBL" id="JRAA01000001">
    <property type="protein sequence ID" value="KHF26389.1"/>
    <property type="molecule type" value="Genomic_DNA"/>
</dbReference>
<dbReference type="PROSITE" id="PS51787">
    <property type="entry name" value="LON_N"/>
    <property type="match status" value="1"/>
</dbReference>